<dbReference type="RefSeq" id="XP_017779855.1">
    <property type="nucleotide sequence ID" value="XM_017924366.1"/>
</dbReference>
<sequence length="121" mass="13299">MNSSIILILGVMAAVAKGQLYSHVITVGAGHGFASPGVVYNPAAADPRHLAHKAVVENAAVEAQLPHELINPFYKNPRIAAGLAKESWFGDKEFPVFNRQADKIPREEIAKIVRRIQHQRR</sequence>
<evidence type="ECO:0000256" key="1">
    <source>
        <dbReference type="SAM" id="SignalP"/>
    </source>
</evidence>
<keyword evidence="2" id="KW-1185">Reference proteome</keyword>
<feature type="chain" id="PRO_5047242753" evidence="1">
    <location>
        <begin position="19"/>
        <end position="121"/>
    </location>
</feature>
<proteinExistence type="predicted"/>
<evidence type="ECO:0000313" key="2">
    <source>
        <dbReference type="Proteomes" id="UP000695000"/>
    </source>
</evidence>
<gene>
    <name evidence="3" type="primary">LOC108565084</name>
</gene>
<dbReference type="Proteomes" id="UP000695000">
    <property type="component" value="Unplaced"/>
</dbReference>
<evidence type="ECO:0000313" key="3">
    <source>
        <dbReference type="RefSeq" id="XP_017779855.1"/>
    </source>
</evidence>
<dbReference type="GeneID" id="108565084"/>
<organism evidence="2 3">
    <name type="scientific">Nicrophorus vespilloides</name>
    <name type="common">Boreal carrion beetle</name>
    <dbReference type="NCBI Taxonomy" id="110193"/>
    <lineage>
        <taxon>Eukaryota</taxon>
        <taxon>Metazoa</taxon>
        <taxon>Ecdysozoa</taxon>
        <taxon>Arthropoda</taxon>
        <taxon>Hexapoda</taxon>
        <taxon>Insecta</taxon>
        <taxon>Pterygota</taxon>
        <taxon>Neoptera</taxon>
        <taxon>Endopterygota</taxon>
        <taxon>Coleoptera</taxon>
        <taxon>Polyphaga</taxon>
        <taxon>Staphyliniformia</taxon>
        <taxon>Silphidae</taxon>
        <taxon>Nicrophorinae</taxon>
        <taxon>Nicrophorus</taxon>
    </lineage>
</organism>
<reference evidence="3" key="1">
    <citation type="submission" date="2025-08" db="UniProtKB">
        <authorList>
            <consortium name="RefSeq"/>
        </authorList>
    </citation>
    <scope>IDENTIFICATION</scope>
    <source>
        <tissue evidence="3">Whole Larva</tissue>
    </source>
</reference>
<protein>
    <submittedName>
        <fullName evidence="3">Uncharacterized protein LOC108565084</fullName>
    </submittedName>
</protein>
<name>A0ABM1MZ55_NICVS</name>
<feature type="signal peptide" evidence="1">
    <location>
        <begin position="1"/>
        <end position="18"/>
    </location>
</feature>
<keyword evidence="1" id="KW-0732">Signal</keyword>
<accession>A0ABM1MZ55</accession>